<gene>
    <name evidence="1" type="ORF">FGIG_00627</name>
</gene>
<protein>
    <submittedName>
        <fullName evidence="1">Uncharacterized protein</fullName>
    </submittedName>
</protein>
<proteinExistence type="predicted"/>
<accession>A0A504YC05</accession>
<sequence length="168" mass="19116">MALLFSVVILIDDNNEDARVTYRSRLSLDHKSAYVPYVSGNKFHRMVRNHEPVPVNAYSRPVRVINHSVVSLEQLRVVNADIPNPQVRTEMVSGHLFTAFLTLLLLSREQIFAGFWAMSINAFIRTVMLRIAANALSTCINYSMARGKYAFKISRVHDLMLGTLHDKI</sequence>
<comment type="caution">
    <text evidence="1">The sequence shown here is derived from an EMBL/GenBank/DDBJ whole genome shotgun (WGS) entry which is preliminary data.</text>
</comment>
<name>A0A504YC05_FASGI</name>
<dbReference type="AlphaFoldDB" id="A0A504YC05"/>
<keyword evidence="2" id="KW-1185">Reference proteome</keyword>
<dbReference type="EMBL" id="SUNJ01012442">
    <property type="protein sequence ID" value="TPP58056.1"/>
    <property type="molecule type" value="Genomic_DNA"/>
</dbReference>
<dbReference type="Proteomes" id="UP000316759">
    <property type="component" value="Unassembled WGS sequence"/>
</dbReference>
<evidence type="ECO:0000313" key="1">
    <source>
        <dbReference type="EMBL" id="TPP58056.1"/>
    </source>
</evidence>
<evidence type="ECO:0000313" key="2">
    <source>
        <dbReference type="Proteomes" id="UP000316759"/>
    </source>
</evidence>
<organism evidence="1 2">
    <name type="scientific">Fasciola gigantica</name>
    <name type="common">Giant liver fluke</name>
    <dbReference type="NCBI Taxonomy" id="46835"/>
    <lineage>
        <taxon>Eukaryota</taxon>
        <taxon>Metazoa</taxon>
        <taxon>Spiralia</taxon>
        <taxon>Lophotrochozoa</taxon>
        <taxon>Platyhelminthes</taxon>
        <taxon>Trematoda</taxon>
        <taxon>Digenea</taxon>
        <taxon>Plagiorchiida</taxon>
        <taxon>Echinostomata</taxon>
        <taxon>Echinostomatoidea</taxon>
        <taxon>Fasciolidae</taxon>
        <taxon>Fasciola</taxon>
    </lineage>
</organism>
<reference evidence="1 2" key="1">
    <citation type="submission" date="2019-04" db="EMBL/GenBank/DDBJ databases">
        <title>Annotation for the trematode Fasciola gigantica.</title>
        <authorList>
            <person name="Choi Y.-J."/>
        </authorList>
    </citation>
    <scope>NUCLEOTIDE SEQUENCE [LARGE SCALE GENOMIC DNA]</scope>
    <source>
        <strain evidence="1">Uganda_cow_1</strain>
    </source>
</reference>